<evidence type="ECO:0000256" key="2">
    <source>
        <dbReference type="ARBA" id="ARBA00006929"/>
    </source>
</evidence>
<evidence type="ECO:0000256" key="5">
    <source>
        <dbReference type="ARBA" id="ARBA00023143"/>
    </source>
</evidence>
<comment type="similarity">
    <text evidence="2 7">Belongs to the FlgH family.</text>
</comment>
<organism evidence="9 10">
    <name type="scientific">Piscinibacterium candidicorallinum</name>
    <dbReference type="NCBI Taxonomy" id="1793872"/>
    <lineage>
        <taxon>Bacteria</taxon>
        <taxon>Pseudomonadati</taxon>
        <taxon>Pseudomonadota</taxon>
        <taxon>Betaproteobacteria</taxon>
        <taxon>Burkholderiales</taxon>
        <taxon>Piscinibacterium</taxon>
    </lineage>
</organism>
<keyword evidence="9" id="KW-0282">Flagellum</keyword>
<evidence type="ECO:0000256" key="6">
    <source>
        <dbReference type="ARBA" id="ARBA00023237"/>
    </source>
</evidence>
<dbReference type="InterPro" id="IPR000527">
    <property type="entry name" value="Flag_Lring"/>
</dbReference>
<keyword evidence="4 7" id="KW-0472">Membrane</keyword>
<protein>
    <recommendedName>
        <fullName evidence="7">Flagellar L-ring protein</fullName>
    </recommendedName>
    <alternativeName>
        <fullName evidence="7">Basal body L-ring protein</fullName>
    </alternativeName>
</protein>
<comment type="subcellular location">
    <subcellularLocation>
        <location evidence="7">Cell outer membrane</location>
        <topology evidence="7">Lipid-anchor</topology>
    </subcellularLocation>
    <subcellularLocation>
        <location evidence="7">Bacterial flagellum basal body</location>
    </subcellularLocation>
</comment>
<keyword evidence="7" id="KW-0449">Lipoprotein</keyword>
<dbReference type="PRINTS" id="PR01008">
    <property type="entry name" value="FLGLRINGFLGH"/>
</dbReference>
<feature type="chain" id="PRO_5046044824" description="Flagellar L-ring protein" evidence="8">
    <location>
        <begin position="21"/>
        <end position="228"/>
    </location>
</feature>
<evidence type="ECO:0000256" key="7">
    <source>
        <dbReference type="HAMAP-Rule" id="MF_00415"/>
    </source>
</evidence>
<keyword evidence="5 7" id="KW-0975">Bacterial flagellum</keyword>
<keyword evidence="9" id="KW-0966">Cell projection</keyword>
<evidence type="ECO:0000256" key="1">
    <source>
        <dbReference type="ARBA" id="ARBA00002591"/>
    </source>
</evidence>
<dbReference type="EMBL" id="JBHRTI010000010">
    <property type="protein sequence ID" value="MFC3149246.1"/>
    <property type="molecule type" value="Genomic_DNA"/>
</dbReference>
<evidence type="ECO:0000313" key="9">
    <source>
        <dbReference type="EMBL" id="MFC3149246.1"/>
    </source>
</evidence>
<comment type="subunit">
    <text evidence="7">The basal body constitutes a major portion of the flagellar organelle and consists of four rings (L,P,S, and M) mounted on a central rod.</text>
</comment>
<comment type="function">
    <text evidence="1 7">Assembles around the rod to form the L-ring and probably protects the motor/basal body from shearing forces during rotation.</text>
</comment>
<keyword evidence="3 7" id="KW-0732">Signal</keyword>
<evidence type="ECO:0000256" key="3">
    <source>
        <dbReference type="ARBA" id="ARBA00022729"/>
    </source>
</evidence>
<keyword evidence="10" id="KW-1185">Reference proteome</keyword>
<feature type="signal peptide" evidence="8">
    <location>
        <begin position="1"/>
        <end position="20"/>
    </location>
</feature>
<sequence length="228" mass="24006">MFKRLSLIALLATSVLSGCAVVGRPEVAVVDTTPVRPNQPAVDPLVHQAATGSIYNARMATPLFEDRRARRVGDIITVQINERSTASQSANSSVDKTSDLNAGISALPFIAGNSFGRAGARANSENSFEGKGATDSSGLITGSITVTVVEVLPNGNLLVAGEKQIGVNHNVERMRLSGVVNPVNIQPGNTVSSTTIADARIELRGMGQQDQAQAMGWLSRVFLSVWPL</sequence>
<evidence type="ECO:0000256" key="8">
    <source>
        <dbReference type="SAM" id="SignalP"/>
    </source>
</evidence>
<dbReference type="HAMAP" id="MF_00415">
    <property type="entry name" value="FlgH"/>
    <property type="match status" value="1"/>
</dbReference>
<evidence type="ECO:0000313" key="10">
    <source>
        <dbReference type="Proteomes" id="UP001595556"/>
    </source>
</evidence>
<dbReference type="PANTHER" id="PTHR34933:SF1">
    <property type="entry name" value="FLAGELLAR L-RING PROTEIN"/>
    <property type="match status" value="1"/>
</dbReference>
<dbReference type="Proteomes" id="UP001595556">
    <property type="component" value="Unassembled WGS sequence"/>
</dbReference>
<dbReference type="RefSeq" id="WP_377305857.1">
    <property type="nucleotide sequence ID" value="NZ_CP180191.1"/>
</dbReference>
<name>A0ABV7HCD4_9BURK</name>
<dbReference type="Pfam" id="PF02107">
    <property type="entry name" value="FlgH"/>
    <property type="match status" value="1"/>
</dbReference>
<accession>A0ABV7HCD4</accession>
<keyword evidence="6 7" id="KW-0998">Cell outer membrane</keyword>
<evidence type="ECO:0000256" key="4">
    <source>
        <dbReference type="ARBA" id="ARBA00023136"/>
    </source>
</evidence>
<dbReference type="PROSITE" id="PS51257">
    <property type="entry name" value="PROKAR_LIPOPROTEIN"/>
    <property type="match status" value="1"/>
</dbReference>
<comment type="caution">
    <text evidence="9">The sequence shown here is derived from an EMBL/GenBank/DDBJ whole genome shotgun (WGS) entry which is preliminary data.</text>
</comment>
<keyword evidence="9" id="KW-0969">Cilium</keyword>
<proteinExistence type="inferred from homology"/>
<gene>
    <name evidence="7" type="primary">flgH</name>
    <name evidence="9" type="ORF">ACFOEN_16610</name>
</gene>
<reference evidence="10" key="1">
    <citation type="journal article" date="2019" name="Int. J. Syst. Evol. Microbiol.">
        <title>The Global Catalogue of Microorganisms (GCM) 10K type strain sequencing project: providing services to taxonomists for standard genome sequencing and annotation.</title>
        <authorList>
            <consortium name="The Broad Institute Genomics Platform"/>
            <consortium name="The Broad Institute Genome Sequencing Center for Infectious Disease"/>
            <person name="Wu L."/>
            <person name="Ma J."/>
        </authorList>
    </citation>
    <scope>NUCLEOTIDE SEQUENCE [LARGE SCALE GENOMIC DNA]</scope>
    <source>
        <strain evidence="10">KCTC 52168</strain>
    </source>
</reference>
<dbReference type="PANTHER" id="PTHR34933">
    <property type="entry name" value="FLAGELLAR L-RING PROTEIN"/>
    <property type="match status" value="1"/>
</dbReference>